<dbReference type="EMBL" id="AGTR01000011">
    <property type="protein sequence ID" value="EHJ06217.1"/>
    <property type="molecule type" value="Genomic_DNA"/>
</dbReference>
<evidence type="ECO:0000256" key="1">
    <source>
        <dbReference type="SAM" id="SignalP"/>
    </source>
</evidence>
<proteinExistence type="predicted"/>
<evidence type="ECO:0000313" key="2">
    <source>
        <dbReference type="EMBL" id="EHJ06217.1"/>
    </source>
</evidence>
<dbReference type="PATRIC" id="fig|1094979.3.peg.431"/>
<keyword evidence="3" id="KW-1185">Reference proteome</keyword>
<sequence>MSKSTKPVSFKKLTLATAILASLGLGTAQSNAAELEFFGTAKIKPTYYSNFDFDDQKEDGATLNEGGLVSGNGAHTRSETRLGWKAAGDDWSVKMIAEADQTLTKDNVDRSFYTTAEKNGLPNAGGEFGIERAEFLYSLAPAVQLQAGWDIRYLDLQSGGLLYGDDHPFVGLRGKNNDTSYEVLYIPINNRVNTGSSEAGDWRVYSAKVSQKVAEWTLSPILAYSDNVDRNADVTYFGLEGFGKIGGANLSFEVIGADGTVGERDLSSAAAYAGIELPVNDSFSPYVAVRYTQGDSDATDNKVEGFNGITDIGRFSGLMGMDGNILGENLSTGYGATLYAYSPERTGGAGVQGYGGIGNGASGINPGSQILAFGTKGALASVAPNLSYKAQLFMIWFDETSNLVNAKNPGQKVDDYAGTTVDLQLKYAFNQNFSMDYILSTFVPGDGIQDQTNSNDSAYVNTLSMNWAY</sequence>
<dbReference type="AlphaFoldDB" id="G6YNQ2"/>
<reference evidence="2 3" key="1">
    <citation type="journal article" date="2012" name="J. Bacteriol.">
        <title>Genome sequence of deep-sea manganese-oxidizing bacterium Marinobacter manganoxydans MnI7-9.</title>
        <authorList>
            <person name="Wang H."/>
            <person name="Li H."/>
            <person name="Shao Z."/>
            <person name="Liao S."/>
            <person name="Johnstone L."/>
            <person name="Rensing C."/>
            <person name="Wang G."/>
        </authorList>
    </citation>
    <scope>NUCLEOTIDE SEQUENCE [LARGE SCALE GENOMIC DNA]</scope>
    <source>
        <strain evidence="2 3">MnI7-9</strain>
    </source>
</reference>
<feature type="signal peptide" evidence="1">
    <location>
        <begin position="1"/>
        <end position="32"/>
    </location>
</feature>
<keyword evidence="1" id="KW-0732">Signal</keyword>
<evidence type="ECO:0008006" key="4">
    <source>
        <dbReference type="Google" id="ProtNLM"/>
    </source>
</evidence>
<dbReference type="RefSeq" id="WP_008169976.1">
    <property type="nucleotide sequence ID" value="NZ_AGTR01000011.1"/>
</dbReference>
<evidence type="ECO:0000313" key="3">
    <source>
        <dbReference type="Proteomes" id="UP000003208"/>
    </source>
</evidence>
<gene>
    <name evidence="2" type="ORF">KYE_02318</name>
</gene>
<feature type="chain" id="PRO_5003490319" description="Alginate export domain-containing protein" evidence="1">
    <location>
        <begin position="33"/>
        <end position="469"/>
    </location>
</feature>
<accession>G6YNQ2</accession>
<name>G6YNQ2_9GAMM</name>
<dbReference type="Proteomes" id="UP000003208">
    <property type="component" value="Unassembled WGS sequence"/>
</dbReference>
<organism evidence="2 3">
    <name type="scientific">Marinobacter manganoxydans MnI7-9</name>
    <dbReference type="NCBI Taxonomy" id="1094979"/>
    <lineage>
        <taxon>Bacteria</taxon>
        <taxon>Pseudomonadati</taxon>
        <taxon>Pseudomonadota</taxon>
        <taxon>Gammaproteobacteria</taxon>
        <taxon>Pseudomonadales</taxon>
        <taxon>Marinobacteraceae</taxon>
        <taxon>Marinobacter</taxon>
    </lineage>
</organism>
<protein>
    <recommendedName>
        <fullName evidence="4">Alginate export domain-containing protein</fullName>
    </recommendedName>
</protein>